<dbReference type="OrthoDB" id="2751906at2759"/>
<name>A0A067QAD7_9AGAM</name>
<dbReference type="HOGENOM" id="CLU_1256193_0_0_1"/>
<keyword evidence="2" id="KW-1185">Reference proteome</keyword>
<dbReference type="InterPro" id="IPR011009">
    <property type="entry name" value="Kinase-like_dom_sf"/>
</dbReference>
<evidence type="ECO:0008006" key="3">
    <source>
        <dbReference type="Google" id="ProtNLM"/>
    </source>
</evidence>
<evidence type="ECO:0000313" key="1">
    <source>
        <dbReference type="EMBL" id="KDQ63145.1"/>
    </source>
</evidence>
<sequence length="220" mass="24480">MLQLVLNSQVMLKMLIIPWDGGCVILEPKSNTPNGGEVKVMGRIGGRVFRGIWRPNPKSESKNVAVKLAIGASDVSSLMMEGFWYSRMSETRVAVPDFYGLFAGKYASREFACLMMELCAPDPIQDMENISRQKMLLACHLHDNDLSHGHLTDEHFVVQGQAVKMISLSELRKHYCAGCFPRLFSEAPGGVPKGCIELWQMERQYWALTADLTAAIANGL</sequence>
<gene>
    <name evidence="1" type="ORF">JAAARDRAFT_202645</name>
</gene>
<proteinExistence type="predicted"/>
<reference evidence="2" key="1">
    <citation type="journal article" date="2014" name="Proc. Natl. Acad. Sci. U.S.A.">
        <title>Extensive sampling of basidiomycete genomes demonstrates inadequacy of the white-rot/brown-rot paradigm for wood decay fungi.</title>
        <authorList>
            <person name="Riley R."/>
            <person name="Salamov A.A."/>
            <person name="Brown D.W."/>
            <person name="Nagy L.G."/>
            <person name="Floudas D."/>
            <person name="Held B.W."/>
            <person name="Levasseur A."/>
            <person name="Lombard V."/>
            <person name="Morin E."/>
            <person name="Otillar R."/>
            <person name="Lindquist E.A."/>
            <person name="Sun H."/>
            <person name="LaButti K.M."/>
            <person name="Schmutz J."/>
            <person name="Jabbour D."/>
            <person name="Luo H."/>
            <person name="Baker S.E."/>
            <person name="Pisabarro A.G."/>
            <person name="Walton J.D."/>
            <person name="Blanchette R.A."/>
            <person name="Henrissat B."/>
            <person name="Martin F."/>
            <person name="Cullen D."/>
            <person name="Hibbett D.S."/>
            <person name="Grigoriev I.V."/>
        </authorList>
    </citation>
    <scope>NUCLEOTIDE SEQUENCE [LARGE SCALE GENOMIC DNA]</scope>
    <source>
        <strain evidence="2">MUCL 33604</strain>
    </source>
</reference>
<dbReference type="SUPFAM" id="SSF56112">
    <property type="entry name" value="Protein kinase-like (PK-like)"/>
    <property type="match status" value="1"/>
</dbReference>
<dbReference type="InParanoid" id="A0A067QAD7"/>
<protein>
    <recommendedName>
        <fullName evidence="3">Protein kinase domain-containing protein</fullName>
    </recommendedName>
</protein>
<evidence type="ECO:0000313" key="2">
    <source>
        <dbReference type="Proteomes" id="UP000027265"/>
    </source>
</evidence>
<accession>A0A067QAD7</accession>
<dbReference type="AlphaFoldDB" id="A0A067QAD7"/>
<organism evidence="1 2">
    <name type="scientific">Jaapia argillacea MUCL 33604</name>
    <dbReference type="NCBI Taxonomy" id="933084"/>
    <lineage>
        <taxon>Eukaryota</taxon>
        <taxon>Fungi</taxon>
        <taxon>Dikarya</taxon>
        <taxon>Basidiomycota</taxon>
        <taxon>Agaricomycotina</taxon>
        <taxon>Agaricomycetes</taxon>
        <taxon>Agaricomycetidae</taxon>
        <taxon>Jaapiales</taxon>
        <taxon>Jaapiaceae</taxon>
        <taxon>Jaapia</taxon>
    </lineage>
</organism>
<dbReference type="Proteomes" id="UP000027265">
    <property type="component" value="Unassembled WGS sequence"/>
</dbReference>
<dbReference type="EMBL" id="KL197710">
    <property type="protein sequence ID" value="KDQ63145.1"/>
    <property type="molecule type" value="Genomic_DNA"/>
</dbReference>